<dbReference type="eggNOG" id="arCOG00492">
    <property type="taxonomic scope" value="Archaea"/>
</dbReference>
<dbReference type="OrthoDB" id="26978at2157"/>
<dbReference type="Gene3D" id="3.40.640.10">
    <property type="entry name" value="Type I PLP-dependent aspartate aminotransferase-like (Major domain)"/>
    <property type="match status" value="2"/>
</dbReference>
<sequence>MVDLSGTWIKNSDVDVVRLVHETVVREFGKRALQYTDTAGAPEPREELRRILAVKGFTKHEVYFTTSIADSIRIVAEIHLDRGECIQPEDPTQREVISYARCGRPKAVYIQPHWRNPDGYIYSAGELEAASRSAPLTIYDLTYGLLAGEVPYIPENVVVVGSLDVLFPGLHLAYVAVPPSLSDYYLNVLEASYLHPPTYMQYLFYAAVKSGAVYAVFNSLARRRDLVRQYLGVEATPYFAWLRPRDKTIFLKHGALDGSAFSWRGRFGEYVRLGLTSATEEELADFLSKIPL</sequence>
<dbReference type="InterPro" id="IPR015421">
    <property type="entry name" value="PyrdxlP-dep_Trfase_major"/>
</dbReference>
<keyword evidence="1" id="KW-0808">Transferase</keyword>
<dbReference type="InterPro" id="IPR015424">
    <property type="entry name" value="PyrdxlP-dep_Trfase"/>
</dbReference>
<evidence type="ECO:0000313" key="2">
    <source>
        <dbReference type="Proteomes" id="UP000005867"/>
    </source>
</evidence>
<organism evidence="1 2">
    <name type="scientific">Pyrobaculum ferrireducens</name>
    <dbReference type="NCBI Taxonomy" id="1104324"/>
    <lineage>
        <taxon>Archaea</taxon>
        <taxon>Thermoproteota</taxon>
        <taxon>Thermoprotei</taxon>
        <taxon>Thermoproteales</taxon>
        <taxon>Thermoproteaceae</taxon>
        <taxon>Pyrobaculum</taxon>
    </lineage>
</organism>
<dbReference type="Proteomes" id="UP000005867">
    <property type="component" value="Chromosome"/>
</dbReference>
<name>G7VC99_9CREN</name>
<dbReference type="EMBL" id="CP003098">
    <property type="protein sequence ID" value="AET33785.1"/>
    <property type="molecule type" value="Genomic_DNA"/>
</dbReference>
<dbReference type="AlphaFoldDB" id="G7VC99"/>
<dbReference type="InterPro" id="IPR015422">
    <property type="entry name" value="PyrdxlP-dep_Trfase_small"/>
</dbReference>
<reference evidence="1 2" key="1">
    <citation type="journal article" date="2012" name="J. Bacteriol.">
        <title>Complete genome sequence of strain 1860, a crenarchaeon of the genus pyrobaculum able to grow with various electron acceptors.</title>
        <authorList>
            <person name="Mardanov A.V."/>
            <person name="Gumerov V.M."/>
            <person name="Slobodkina G.B."/>
            <person name="Beletsky A.V."/>
            <person name="Bonch-Osmolovskaya E.A."/>
            <person name="Ravin N.V."/>
            <person name="Skryabin K.G."/>
        </authorList>
    </citation>
    <scope>NUCLEOTIDE SEQUENCE [LARGE SCALE GENOMIC DNA]</scope>
    <source>
        <strain evidence="1 2">1860</strain>
    </source>
</reference>
<gene>
    <name evidence="1" type="ORF">P186_2399</name>
</gene>
<dbReference type="PANTHER" id="PTHR42858:SF1">
    <property type="entry name" value="LD15494P"/>
    <property type="match status" value="1"/>
</dbReference>
<keyword evidence="2" id="KW-1185">Reference proteome</keyword>
<keyword evidence="1" id="KW-0032">Aminotransferase</keyword>
<dbReference type="GeneID" id="11594001"/>
<protein>
    <submittedName>
        <fullName evidence="1">Aminotransferase, conjectural</fullName>
    </submittedName>
</protein>
<accession>G7VC99</accession>
<dbReference type="KEGG" id="pyr:P186_2399"/>
<evidence type="ECO:0000313" key="1">
    <source>
        <dbReference type="EMBL" id="AET33785.1"/>
    </source>
</evidence>
<dbReference type="PANTHER" id="PTHR42858">
    <property type="entry name" value="AMINOTRANSFERASE"/>
    <property type="match status" value="1"/>
</dbReference>
<dbReference type="BioCyc" id="PSP1104324:GJSN-2345-MONOMER"/>
<dbReference type="HOGENOM" id="CLU_920151_0_0_2"/>
<dbReference type="RefSeq" id="WP_014289610.1">
    <property type="nucleotide sequence ID" value="NC_016645.1"/>
</dbReference>
<dbReference type="GO" id="GO:0047536">
    <property type="term" value="F:2-aminoadipate transaminase activity"/>
    <property type="evidence" value="ECO:0007669"/>
    <property type="project" value="TreeGrafter"/>
</dbReference>
<dbReference type="Gene3D" id="3.90.1150.10">
    <property type="entry name" value="Aspartate Aminotransferase, domain 1"/>
    <property type="match status" value="1"/>
</dbReference>
<proteinExistence type="predicted"/>
<dbReference type="SUPFAM" id="SSF53383">
    <property type="entry name" value="PLP-dependent transferases"/>
    <property type="match status" value="1"/>
</dbReference>
<dbReference type="STRING" id="1104324.P186_2399"/>